<dbReference type="InterPro" id="IPR036890">
    <property type="entry name" value="HATPase_C_sf"/>
</dbReference>
<protein>
    <recommendedName>
        <fullName evidence="2">histidine kinase</fullName>
        <ecNumber evidence="2">2.7.13.3</ecNumber>
    </recommendedName>
</protein>
<evidence type="ECO:0000256" key="5">
    <source>
        <dbReference type="ARBA" id="ARBA00022741"/>
    </source>
</evidence>
<feature type="domain" description="Histidine kinase/HSP90-like ATPase" evidence="10">
    <location>
        <begin position="269"/>
        <end position="351"/>
    </location>
</feature>
<keyword evidence="13" id="KW-1185">Reference proteome</keyword>
<keyword evidence="9" id="KW-0472">Membrane</keyword>
<evidence type="ECO:0000256" key="8">
    <source>
        <dbReference type="ARBA" id="ARBA00023012"/>
    </source>
</evidence>
<evidence type="ECO:0000256" key="3">
    <source>
        <dbReference type="ARBA" id="ARBA00022553"/>
    </source>
</evidence>
<comment type="caution">
    <text evidence="12">The sequence shown here is derived from an EMBL/GenBank/DDBJ whole genome shotgun (WGS) entry which is preliminary data.</text>
</comment>
<dbReference type="EC" id="2.7.13.3" evidence="2"/>
<evidence type="ECO:0000256" key="1">
    <source>
        <dbReference type="ARBA" id="ARBA00000085"/>
    </source>
</evidence>
<accession>A0A229SZ97</accession>
<dbReference type="InterPro" id="IPR011712">
    <property type="entry name" value="Sig_transdc_His_kin_sub3_dim/P"/>
</dbReference>
<sequence length="355" mass="37642">MHPPLLRRLRPGHWVAGDCVVAAGYGLIALFGAYSGLRLSPAGLLAVLAEPSWAGVVLTSLAIALRRRYPVPAAAALVIAAAMPPPVWLSLFSWSYVLYTVATTCRLPIALAALSAALTTMVLSYGEMSAPLAVAIVWTVGYAVGRHRAHESRARQAEVVEERLRIARELHDVVAHSISVITVQAGYGTLVLDDQPEKAREALAAIEVTGRETLTEMRRLLGVLRGGDRPSLTPAPGLAVLDRLLEQAAVEVELSVSGTPRPLAPGVDLAAYRIVQEALTNVVKHAGTSTCRLRIHYGDDDVSVEITDHGRAGPAGTGHGITGMRERAGLYGGEFSAKPLPEGGFRVTARLVESA</sequence>
<feature type="transmembrane region" description="Helical" evidence="9">
    <location>
        <begin position="96"/>
        <end position="122"/>
    </location>
</feature>
<evidence type="ECO:0000256" key="7">
    <source>
        <dbReference type="ARBA" id="ARBA00022840"/>
    </source>
</evidence>
<evidence type="ECO:0000313" key="12">
    <source>
        <dbReference type="EMBL" id="OXM64103.1"/>
    </source>
</evidence>
<dbReference type="SUPFAM" id="SSF55874">
    <property type="entry name" value="ATPase domain of HSP90 chaperone/DNA topoisomerase II/histidine kinase"/>
    <property type="match status" value="1"/>
</dbReference>
<feature type="transmembrane region" description="Helical" evidence="9">
    <location>
        <begin position="44"/>
        <end position="65"/>
    </location>
</feature>
<dbReference type="GO" id="GO:0000155">
    <property type="term" value="F:phosphorelay sensor kinase activity"/>
    <property type="evidence" value="ECO:0007669"/>
    <property type="project" value="InterPro"/>
</dbReference>
<dbReference type="OrthoDB" id="227596at2"/>
<evidence type="ECO:0000256" key="4">
    <source>
        <dbReference type="ARBA" id="ARBA00022679"/>
    </source>
</evidence>
<keyword evidence="9" id="KW-0812">Transmembrane</keyword>
<keyword evidence="4" id="KW-0808">Transferase</keyword>
<dbReference type="InterPro" id="IPR050482">
    <property type="entry name" value="Sensor_HK_TwoCompSys"/>
</dbReference>
<feature type="transmembrane region" description="Helical" evidence="9">
    <location>
        <begin position="128"/>
        <end position="145"/>
    </location>
</feature>
<dbReference type="PANTHER" id="PTHR24421">
    <property type="entry name" value="NITRATE/NITRITE SENSOR PROTEIN NARX-RELATED"/>
    <property type="match status" value="1"/>
</dbReference>
<dbReference type="Proteomes" id="UP000215199">
    <property type="component" value="Unassembled WGS sequence"/>
</dbReference>
<feature type="domain" description="Signal transduction histidine kinase subgroup 3 dimerisation and phosphoacceptor" evidence="11">
    <location>
        <begin position="162"/>
        <end position="227"/>
    </location>
</feature>
<evidence type="ECO:0000313" key="13">
    <source>
        <dbReference type="Proteomes" id="UP000215199"/>
    </source>
</evidence>
<organism evidence="12 13">
    <name type="scientific">Amycolatopsis vastitatis</name>
    <dbReference type="NCBI Taxonomy" id="1905142"/>
    <lineage>
        <taxon>Bacteria</taxon>
        <taxon>Bacillati</taxon>
        <taxon>Actinomycetota</taxon>
        <taxon>Actinomycetes</taxon>
        <taxon>Pseudonocardiales</taxon>
        <taxon>Pseudonocardiaceae</taxon>
        <taxon>Amycolatopsis</taxon>
    </lineage>
</organism>
<dbReference type="PANTHER" id="PTHR24421:SF10">
    <property type="entry name" value="NITRATE_NITRITE SENSOR PROTEIN NARQ"/>
    <property type="match status" value="1"/>
</dbReference>
<feature type="transmembrane region" description="Helical" evidence="9">
    <location>
        <begin position="71"/>
        <end position="89"/>
    </location>
</feature>
<dbReference type="Gene3D" id="3.30.565.10">
    <property type="entry name" value="Histidine kinase-like ATPase, C-terminal domain"/>
    <property type="match status" value="1"/>
</dbReference>
<keyword evidence="5" id="KW-0547">Nucleotide-binding</keyword>
<dbReference type="InterPro" id="IPR003594">
    <property type="entry name" value="HATPase_dom"/>
</dbReference>
<evidence type="ECO:0000256" key="6">
    <source>
        <dbReference type="ARBA" id="ARBA00022777"/>
    </source>
</evidence>
<dbReference type="RefSeq" id="WP_093950472.1">
    <property type="nucleotide sequence ID" value="NZ_NMUL01000030.1"/>
</dbReference>
<keyword evidence="6 12" id="KW-0418">Kinase</keyword>
<keyword evidence="3" id="KW-0597">Phosphoprotein</keyword>
<comment type="catalytic activity">
    <reaction evidence="1">
        <text>ATP + protein L-histidine = ADP + protein N-phospho-L-histidine.</text>
        <dbReference type="EC" id="2.7.13.3"/>
    </reaction>
</comment>
<evidence type="ECO:0000259" key="11">
    <source>
        <dbReference type="Pfam" id="PF07730"/>
    </source>
</evidence>
<dbReference type="Pfam" id="PF02518">
    <property type="entry name" value="HATPase_c"/>
    <property type="match status" value="1"/>
</dbReference>
<dbReference type="GO" id="GO:0046983">
    <property type="term" value="F:protein dimerization activity"/>
    <property type="evidence" value="ECO:0007669"/>
    <property type="project" value="InterPro"/>
</dbReference>
<reference evidence="13" key="1">
    <citation type="submission" date="2017-07" db="EMBL/GenBank/DDBJ databases">
        <title>Comparative genome mining reveals phylogenetic distribution patterns of secondary metabolites in Amycolatopsis.</title>
        <authorList>
            <person name="Adamek M."/>
            <person name="Alanjary M."/>
            <person name="Sales-Ortells H."/>
            <person name="Goodfellow M."/>
            <person name="Bull A.T."/>
            <person name="Kalinowski J."/>
            <person name="Ziemert N."/>
        </authorList>
    </citation>
    <scope>NUCLEOTIDE SEQUENCE [LARGE SCALE GENOMIC DNA]</scope>
    <source>
        <strain evidence="13">H5</strain>
    </source>
</reference>
<dbReference type="Gene3D" id="1.20.5.1930">
    <property type="match status" value="1"/>
</dbReference>
<keyword evidence="8" id="KW-0902">Two-component regulatory system</keyword>
<gene>
    <name evidence="12" type="ORF">CF165_27555</name>
</gene>
<proteinExistence type="predicted"/>
<name>A0A229SZ97_9PSEU</name>
<evidence type="ECO:0000256" key="9">
    <source>
        <dbReference type="SAM" id="Phobius"/>
    </source>
</evidence>
<evidence type="ECO:0000259" key="10">
    <source>
        <dbReference type="Pfam" id="PF02518"/>
    </source>
</evidence>
<dbReference type="Pfam" id="PF07730">
    <property type="entry name" value="HisKA_3"/>
    <property type="match status" value="1"/>
</dbReference>
<keyword evidence="9" id="KW-1133">Transmembrane helix</keyword>
<dbReference type="CDD" id="cd16917">
    <property type="entry name" value="HATPase_UhpB-NarQ-NarX-like"/>
    <property type="match status" value="1"/>
</dbReference>
<dbReference type="AlphaFoldDB" id="A0A229SZ97"/>
<dbReference type="EMBL" id="NMUL01000030">
    <property type="protein sequence ID" value="OXM64103.1"/>
    <property type="molecule type" value="Genomic_DNA"/>
</dbReference>
<evidence type="ECO:0000256" key="2">
    <source>
        <dbReference type="ARBA" id="ARBA00012438"/>
    </source>
</evidence>
<keyword evidence="7" id="KW-0067">ATP-binding</keyword>
<dbReference type="GO" id="GO:0005524">
    <property type="term" value="F:ATP binding"/>
    <property type="evidence" value="ECO:0007669"/>
    <property type="project" value="UniProtKB-KW"/>
</dbReference>
<dbReference type="GO" id="GO:0016020">
    <property type="term" value="C:membrane"/>
    <property type="evidence" value="ECO:0007669"/>
    <property type="project" value="InterPro"/>
</dbReference>
<feature type="transmembrane region" description="Helical" evidence="9">
    <location>
        <begin position="12"/>
        <end position="32"/>
    </location>
</feature>